<dbReference type="EMBL" id="PIUK01000242">
    <property type="protein sequence ID" value="MBY6277773.1"/>
    <property type="molecule type" value="Genomic_DNA"/>
</dbReference>
<reference evidence="1" key="1">
    <citation type="submission" date="2017-11" db="EMBL/GenBank/DDBJ databases">
        <title>Three new genomes from thermophilic consortium.</title>
        <authorList>
            <person name="Quaggio R."/>
            <person name="Amgarten D."/>
            <person name="Setubal J.C."/>
        </authorList>
    </citation>
    <scope>NUCLEOTIDE SEQUENCE</scope>
    <source>
        <strain evidence="1">ZCTH01-B2</strain>
    </source>
</reference>
<evidence type="ECO:0000313" key="2">
    <source>
        <dbReference type="Proteomes" id="UP000732377"/>
    </source>
</evidence>
<evidence type="ECO:0000313" key="1">
    <source>
        <dbReference type="EMBL" id="MBY6277773.1"/>
    </source>
</evidence>
<comment type="caution">
    <text evidence="1">The sequence shown here is derived from an EMBL/GenBank/DDBJ whole genome shotgun (WGS) entry which is preliminary data.</text>
</comment>
<accession>A0A953IB23</accession>
<proteinExistence type="predicted"/>
<dbReference type="AlphaFoldDB" id="A0A953IB23"/>
<name>A0A953IB23_SYMTR</name>
<organism evidence="1 2">
    <name type="scientific">Symbiobacterium thermophilum</name>
    <dbReference type="NCBI Taxonomy" id="2734"/>
    <lineage>
        <taxon>Bacteria</taxon>
        <taxon>Bacillati</taxon>
        <taxon>Bacillota</taxon>
        <taxon>Clostridia</taxon>
        <taxon>Eubacteriales</taxon>
        <taxon>Symbiobacteriaceae</taxon>
        <taxon>Symbiobacterium</taxon>
    </lineage>
</organism>
<gene>
    <name evidence="1" type="ORF">CWE10_16515</name>
</gene>
<protein>
    <submittedName>
        <fullName evidence="1">Uncharacterized protein</fullName>
    </submittedName>
</protein>
<sequence length="61" mass="6793">MALPRASFRFRLTADTLASGYRAELPDPGRTFTDKLSPMPGVHRGTKRSSDLLVLDVFISR</sequence>
<dbReference type="Proteomes" id="UP000732377">
    <property type="component" value="Unassembled WGS sequence"/>
</dbReference>